<evidence type="ECO:0000313" key="1">
    <source>
        <dbReference type="EMBL" id="MCC6072631.1"/>
    </source>
</evidence>
<keyword evidence="2" id="KW-1185">Reference proteome</keyword>
<proteinExistence type="predicted"/>
<evidence type="ECO:0000313" key="2">
    <source>
        <dbReference type="Proteomes" id="UP001198701"/>
    </source>
</evidence>
<dbReference type="RefSeq" id="WP_229433618.1">
    <property type="nucleotide sequence ID" value="NZ_JAJHPV010000020.1"/>
</dbReference>
<reference evidence="1 2" key="1">
    <citation type="submission" date="2021-11" db="EMBL/GenBank/DDBJ databases">
        <authorList>
            <person name="Huq M.A."/>
        </authorList>
    </citation>
    <scope>NUCLEOTIDE SEQUENCE [LARGE SCALE GENOMIC DNA]</scope>
    <source>
        <strain evidence="1 2">MAHUQ-52</strain>
    </source>
</reference>
<accession>A0ABS8IXD3</accession>
<sequence length="69" mass="7670">MKTIALVVTAVVLAYLAYKLWAMFAKDSAALAAIPDDQLIGHYKWELAEGRDGKKYAAEYERRHGGLPC</sequence>
<dbReference type="Proteomes" id="UP001198701">
    <property type="component" value="Unassembled WGS sequence"/>
</dbReference>
<comment type="caution">
    <text evidence="1">The sequence shown here is derived from an EMBL/GenBank/DDBJ whole genome shotgun (WGS) entry which is preliminary data.</text>
</comment>
<gene>
    <name evidence="1" type="ORF">LMJ30_16975</name>
</gene>
<dbReference type="EMBL" id="JAJHPV010000020">
    <property type="protein sequence ID" value="MCC6072631.1"/>
    <property type="molecule type" value="Genomic_DNA"/>
</dbReference>
<name>A0ABS8IXD3_9BURK</name>
<protein>
    <submittedName>
        <fullName evidence="1">Uncharacterized protein</fullName>
    </submittedName>
</protein>
<organism evidence="1 2">
    <name type="scientific">Massilia agrisoli</name>
    <dbReference type="NCBI Taxonomy" id="2892444"/>
    <lineage>
        <taxon>Bacteria</taxon>
        <taxon>Pseudomonadati</taxon>
        <taxon>Pseudomonadota</taxon>
        <taxon>Betaproteobacteria</taxon>
        <taxon>Burkholderiales</taxon>
        <taxon>Oxalobacteraceae</taxon>
        <taxon>Telluria group</taxon>
        <taxon>Massilia</taxon>
    </lineage>
</organism>